<dbReference type="PROSITE" id="PS50994">
    <property type="entry name" value="INTEGRASE"/>
    <property type="match status" value="1"/>
</dbReference>
<dbReference type="EMBL" id="CAGI01000139">
    <property type="protein sequence ID" value="CCF48930.1"/>
    <property type="molecule type" value="Genomic_DNA"/>
</dbReference>
<evidence type="ECO:0000313" key="3">
    <source>
        <dbReference type="EMBL" id="CCF48930.1"/>
    </source>
</evidence>
<feature type="domain" description="Integrase catalytic" evidence="2">
    <location>
        <begin position="47"/>
        <end position="239"/>
    </location>
</feature>
<dbReference type="InterPro" id="IPR012337">
    <property type="entry name" value="RNaseH-like_sf"/>
</dbReference>
<sequence>MHFYYRFQVSGTRPLTIPLTLATNPGTLCDICMQSKATTINVAHPQHLEKPLKLVSMDIIGLLHGATGFLHVLIIHDTYSCMIWAWGLTSKGKASQEAAWWLLEVHVATHQKPSEVVLDCRIKEIQVGQGKLWSTAFQELCLLAGVKITASLTQQHTNNAFAKQAIQTIQKIAQSLLYDSKHPLNMVVQPPKGINATPPDQQVLAGDSELHQSYTWLAISDVIDEAKPDNPTPLSLPPYFCQQESRPQSSSSDFSSFGHDWDWMMAEIEDAGEIVMDLDAITADLRAELDMVSSKGGNIQQASTHTDTQENMLLISVLGSTHTKSPDPLGLLGYTAFATTCSGTQAPTIGTHYLDCMAFAVAVMNGTTLIANGQQLRSTDGILLEPE</sequence>
<accession>I2FPT7</accession>
<evidence type="ECO:0000313" key="4">
    <source>
        <dbReference type="Proteomes" id="UP000006174"/>
    </source>
</evidence>
<comment type="caution">
    <text evidence="3">The sequence shown here is derived from an EMBL/GenBank/DDBJ whole genome shotgun (WGS) entry which is preliminary data.</text>
</comment>
<proteinExistence type="predicted"/>
<dbReference type="InterPro" id="IPR001584">
    <property type="entry name" value="Integrase_cat-core"/>
</dbReference>
<gene>
    <name evidence="3" type="ORF">UHOR_13470</name>
</gene>
<dbReference type="InterPro" id="IPR036397">
    <property type="entry name" value="RNaseH_sf"/>
</dbReference>
<evidence type="ECO:0000259" key="2">
    <source>
        <dbReference type="PROSITE" id="PS50994"/>
    </source>
</evidence>
<dbReference type="GO" id="GO:0005634">
    <property type="term" value="C:nucleus"/>
    <property type="evidence" value="ECO:0007669"/>
    <property type="project" value="UniProtKB-ARBA"/>
</dbReference>
<dbReference type="GO" id="GO:0015074">
    <property type="term" value="P:DNA integration"/>
    <property type="evidence" value="ECO:0007669"/>
    <property type="project" value="InterPro"/>
</dbReference>
<name>I2FPT7_USTHO</name>
<evidence type="ECO:0000256" key="1">
    <source>
        <dbReference type="ARBA" id="ARBA00022884"/>
    </source>
</evidence>
<organism evidence="3 4">
    <name type="scientific">Ustilago hordei</name>
    <name type="common">Barley covered smut fungus</name>
    <dbReference type="NCBI Taxonomy" id="120017"/>
    <lineage>
        <taxon>Eukaryota</taxon>
        <taxon>Fungi</taxon>
        <taxon>Dikarya</taxon>
        <taxon>Basidiomycota</taxon>
        <taxon>Ustilaginomycotina</taxon>
        <taxon>Ustilaginomycetes</taxon>
        <taxon>Ustilaginales</taxon>
        <taxon>Ustilaginaceae</taxon>
        <taxon>Ustilago</taxon>
    </lineage>
</organism>
<dbReference type="HOGENOM" id="CLU_714098_0_0_1"/>
<dbReference type="Gene3D" id="3.30.420.10">
    <property type="entry name" value="Ribonuclease H-like superfamily/Ribonuclease H"/>
    <property type="match status" value="1"/>
</dbReference>
<reference evidence="3 4" key="1">
    <citation type="journal article" date="2012" name="Plant Cell">
        <title>Genome comparison of barley and maize smut fungi reveals targeted loss of RNA silencing components and species-specific presence of transposable elements.</title>
        <authorList>
            <person name="Laurie J.D."/>
            <person name="Ali S."/>
            <person name="Linning R."/>
            <person name="Mannhaupt G."/>
            <person name="Wong P."/>
            <person name="Gueldener U."/>
            <person name="Muensterkoetter M."/>
            <person name="Moore R."/>
            <person name="Kahmann R."/>
            <person name="Bakkeren G."/>
            <person name="Schirawski J."/>
        </authorList>
    </citation>
    <scope>NUCLEOTIDE SEQUENCE [LARGE SCALE GENOMIC DNA]</scope>
    <source>
        <strain evidence="4">Uh4875-4</strain>
    </source>
</reference>
<dbReference type="GO" id="GO:0003723">
    <property type="term" value="F:RNA binding"/>
    <property type="evidence" value="ECO:0007669"/>
    <property type="project" value="UniProtKB-KW"/>
</dbReference>
<dbReference type="SUPFAM" id="SSF53098">
    <property type="entry name" value="Ribonuclease H-like"/>
    <property type="match status" value="1"/>
</dbReference>
<keyword evidence="4" id="KW-1185">Reference proteome</keyword>
<protein>
    <recommendedName>
        <fullName evidence="2">Integrase catalytic domain-containing protein</fullName>
    </recommendedName>
</protein>
<dbReference type="Proteomes" id="UP000006174">
    <property type="component" value="Unassembled WGS sequence"/>
</dbReference>
<dbReference type="AlphaFoldDB" id="I2FPT7"/>
<keyword evidence="1" id="KW-0694">RNA-binding</keyword>